<comment type="subcellular location">
    <subcellularLocation>
        <location evidence="1">Bacterial flagellum</location>
    </subcellularLocation>
    <subcellularLocation>
        <location evidence="2">Secreted</location>
    </subcellularLocation>
</comment>
<dbReference type="GO" id="GO:0005198">
    <property type="term" value="F:structural molecule activity"/>
    <property type="evidence" value="ECO:0007669"/>
    <property type="project" value="InterPro"/>
</dbReference>
<dbReference type="PANTHER" id="PTHR42792">
    <property type="entry name" value="FLAGELLIN"/>
    <property type="match status" value="1"/>
</dbReference>
<keyword evidence="4" id="KW-0964">Secreted</keyword>
<dbReference type="Proteomes" id="UP000006242">
    <property type="component" value="Unassembled WGS sequence"/>
</dbReference>
<dbReference type="GO" id="GO:0009424">
    <property type="term" value="C:bacterial-type flagellum hook"/>
    <property type="evidence" value="ECO:0007669"/>
    <property type="project" value="InterPro"/>
</dbReference>
<dbReference type="InterPro" id="IPR013384">
    <property type="entry name" value="Flagell_FlgL"/>
</dbReference>
<keyword evidence="8" id="KW-0966">Cell projection</keyword>
<reference evidence="8 9" key="1">
    <citation type="journal article" date="2011" name="J. Bacteriol.">
        <title>Genome sequence of Salinisphaera shabanensis, a gammaproteobacterium from the harsh, variable environment of the brine-seawater interface of the Shaban Deep in the Red Sea.</title>
        <authorList>
            <person name="Antunes A."/>
            <person name="Alam I."/>
            <person name="Bajic V.B."/>
            <person name="Stingl U."/>
        </authorList>
    </citation>
    <scope>NUCLEOTIDE SEQUENCE [LARGE SCALE GENOMIC DNA]</scope>
    <source>
        <strain evidence="8 9">E1L3A</strain>
    </source>
</reference>
<sequence length="404" mass="43093">MRLSTNSIYSMSMQSILRQQGKVAEVGQQLASGKKIVTPADDPRAASQSLVVSQASAVNDQFEASRTAARRNLSSEEAELDQVTKALQAVTPLLVKAGNGTYSDADRNSIATELEGIYAQMLGSANAQDGNGRYIFSGHDGDRQPFVESGGRVSYQGDEGLQNLRVDASRMMATNDTGTRVFASVTDSAQYVGTADAGNAGTGVFGSINVANSSSADFGNEFQVSFSESDGEIRYTVANASTGETVVADQPYVAGEPIELGDSMRVSIKGTPADGDGFTFAYDRDEDNNILNTIASVIDVLKKGTDTPAARAALENGLNSAHRKVSNSLDNVLTVRASLGSRLNELDTLDTVGDARSLNYDTTRSQLEDLDYMSAYSEYSLAQVALQFSQKTFTDIQKLSMFNL</sequence>
<evidence type="ECO:0000256" key="1">
    <source>
        <dbReference type="ARBA" id="ARBA00004365"/>
    </source>
</evidence>
<accession>U2FTT4</accession>
<dbReference type="GO" id="GO:0071973">
    <property type="term" value="P:bacterial-type flagellum-dependent cell motility"/>
    <property type="evidence" value="ECO:0007669"/>
    <property type="project" value="InterPro"/>
</dbReference>
<evidence type="ECO:0000313" key="8">
    <source>
        <dbReference type="EMBL" id="ERJ17803.1"/>
    </source>
</evidence>
<dbReference type="PANTHER" id="PTHR42792:SF1">
    <property type="entry name" value="FLAGELLAR HOOK-ASSOCIATED PROTEIN 3"/>
    <property type="match status" value="1"/>
</dbReference>
<dbReference type="AlphaFoldDB" id="U2FTT4"/>
<name>U2FTT4_9GAMM</name>
<proteinExistence type="inferred from homology"/>
<evidence type="ECO:0000256" key="4">
    <source>
        <dbReference type="ARBA" id="ARBA00022525"/>
    </source>
</evidence>
<feature type="coiled-coil region" evidence="6">
    <location>
        <begin position="59"/>
        <end position="86"/>
    </location>
</feature>
<organism evidence="8 9">
    <name type="scientific">Salinisphaera shabanensis E1L3A</name>
    <dbReference type="NCBI Taxonomy" id="1033802"/>
    <lineage>
        <taxon>Bacteria</taxon>
        <taxon>Pseudomonadati</taxon>
        <taxon>Pseudomonadota</taxon>
        <taxon>Gammaproteobacteria</taxon>
        <taxon>Salinisphaerales</taxon>
        <taxon>Salinisphaeraceae</taxon>
        <taxon>Salinisphaera</taxon>
    </lineage>
</organism>
<dbReference type="eggNOG" id="COG1344">
    <property type="taxonomic scope" value="Bacteria"/>
</dbReference>
<evidence type="ECO:0000256" key="3">
    <source>
        <dbReference type="ARBA" id="ARBA00005709"/>
    </source>
</evidence>
<comment type="similarity">
    <text evidence="3">Belongs to the bacterial flagellin family.</text>
</comment>
<keyword evidence="6" id="KW-0175">Coiled coil</keyword>
<dbReference type="RefSeq" id="WP_006914603.1">
    <property type="nucleotide sequence ID" value="NZ_AFNV02000028.1"/>
</dbReference>
<dbReference type="EMBL" id="AFNV02000028">
    <property type="protein sequence ID" value="ERJ17803.1"/>
    <property type="molecule type" value="Genomic_DNA"/>
</dbReference>
<dbReference type="GO" id="GO:0005576">
    <property type="term" value="C:extracellular region"/>
    <property type="evidence" value="ECO:0007669"/>
    <property type="project" value="UniProtKB-SubCell"/>
</dbReference>
<dbReference type="Gene3D" id="1.20.1330.10">
    <property type="entry name" value="f41 fragment of flagellin, N-terminal domain"/>
    <property type="match status" value="2"/>
</dbReference>
<evidence type="ECO:0000313" key="9">
    <source>
        <dbReference type="Proteomes" id="UP000006242"/>
    </source>
</evidence>
<reference evidence="8 9" key="2">
    <citation type="journal article" date="2013" name="PLoS ONE">
        <title>INDIGO - INtegrated Data Warehouse of MIcrobial GenOmes with Examples from the Red Sea Extremophiles.</title>
        <authorList>
            <person name="Alam I."/>
            <person name="Antunes A."/>
            <person name="Kamau A.A."/>
            <person name="Ba Alawi W."/>
            <person name="Kalkatawi M."/>
            <person name="Stingl U."/>
            <person name="Bajic V.B."/>
        </authorList>
    </citation>
    <scope>NUCLEOTIDE SEQUENCE [LARGE SCALE GENOMIC DNA]</scope>
    <source>
        <strain evidence="8 9">E1L3A</strain>
    </source>
</reference>
<gene>
    <name evidence="8" type="primary">flgL</name>
    <name evidence="8" type="ORF">SSPSH_003390</name>
</gene>
<keyword evidence="9" id="KW-1185">Reference proteome</keyword>
<comment type="caution">
    <text evidence="8">The sequence shown here is derived from an EMBL/GenBank/DDBJ whole genome shotgun (WGS) entry which is preliminary data.</text>
</comment>
<evidence type="ECO:0000256" key="2">
    <source>
        <dbReference type="ARBA" id="ARBA00004613"/>
    </source>
</evidence>
<dbReference type="OrthoDB" id="9768249at2"/>
<feature type="domain" description="Flagellin N-terminal" evidence="7">
    <location>
        <begin position="4"/>
        <end position="138"/>
    </location>
</feature>
<keyword evidence="8" id="KW-0282">Flagellum</keyword>
<dbReference type="NCBIfam" id="TIGR02550">
    <property type="entry name" value="flagell_flgL"/>
    <property type="match status" value="1"/>
</dbReference>
<protein>
    <submittedName>
        <fullName evidence="8">Flagellar hook-associated protein 3</fullName>
    </submittedName>
</protein>
<dbReference type="SUPFAM" id="SSF64518">
    <property type="entry name" value="Phase 1 flagellin"/>
    <property type="match status" value="1"/>
</dbReference>
<keyword evidence="8" id="KW-0969">Cilium</keyword>
<dbReference type="InterPro" id="IPR001029">
    <property type="entry name" value="Flagellin_N"/>
</dbReference>
<evidence type="ECO:0000256" key="5">
    <source>
        <dbReference type="ARBA" id="ARBA00023143"/>
    </source>
</evidence>
<evidence type="ECO:0000256" key="6">
    <source>
        <dbReference type="SAM" id="Coils"/>
    </source>
</evidence>
<dbReference type="Pfam" id="PF00669">
    <property type="entry name" value="Flagellin_N"/>
    <property type="match status" value="1"/>
</dbReference>
<dbReference type="STRING" id="1033802.SSPSH_003390"/>
<evidence type="ECO:0000259" key="7">
    <source>
        <dbReference type="Pfam" id="PF00669"/>
    </source>
</evidence>
<keyword evidence="5" id="KW-0975">Bacterial flagellum</keyword>
<dbReference type="InterPro" id="IPR001492">
    <property type="entry name" value="Flagellin"/>
</dbReference>